<dbReference type="Proteomes" id="UP001239626">
    <property type="component" value="Unassembled WGS sequence"/>
</dbReference>
<name>A0ABU0ED43_9CELL</name>
<reference evidence="3 4" key="1">
    <citation type="submission" date="2023-07" db="EMBL/GenBank/DDBJ databases">
        <title>Sorghum-associated microbial communities from plants grown in Nebraska, USA.</title>
        <authorList>
            <person name="Schachtman D."/>
        </authorList>
    </citation>
    <scope>NUCLEOTIDE SEQUENCE [LARGE SCALE GENOMIC DNA]</scope>
    <source>
        <strain evidence="3 4">BE332</strain>
    </source>
</reference>
<dbReference type="EMBL" id="JAUSVB010000002">
    <property type="protein sequence ID" value="MDQ0373189.1"/>
    <property type="molecule type" value="Genomic_DNA"/>
</dbReference>
<dbReference type="PROSITE" id="PS51257">
    <property type="entry name" value="PROKAR_LIPOPROTEIN"/>
    <property type="match status" value="1"/>
</dbReference>
<accession>A0ABU0ED43</accession>
<comment type="caution">
    <text evidence="3">The sequence shown here is derived from an EMBL/GenBank/DDBJ whole genome shotgun (WGS) entry which is preliminary data.</text>
</comment>
<evidence type="ECO:0000313" key="3">
    <source>
        <dbReference type="EMBL" id="MDQ0373189.1"/>
    </source>
</evidence>
<feature type="signal peptide" evidence="2">
    <location>
        <begin position="1"/>
        <end position="30"/>
    </location>
</feature>
<protein>
    <submittedName>
        <fullName evidence="3">Pimeloyl-ACP methyl ester carboxylesterase</fullName>
    </submittedName>
</protein>
<dbReference type="Gene3D" id="3.40.50.1820">
    <property type="entry name" value="alpha/beta hydrolase"/>
    <property type="match status" value="1"/>
</dbReference>
<dbReference type="InterPro" id="IPR029058">
    <property type="entry name" value="AB_hydrolase_fold"/>
</dbReference>
<gene>
    <name evidence="3" type="ORF">J2X26_001500</name>
</gene>
<evidence type="ECO:0000256" key="2">
    <source>
        <dbReference type="SAM" id="SignalP"/>
    </source>
</evidence>
<feature type="chain" id="PRO_5047257492" evidence="2">
    <location>
        <begin position="31"/>
        <end position="250"/>
    </location>
</feature>
<dbReference type="RefSeq" id="WP_307491111.1">
    <property type="nucleotide sequence ID" value="NZ_JAUSVB010000002.1"/>
</dbReference>
<dbReference type="SUPFAM" id="SSF53474">
    <property type="entry name" value="alpha/beta-Hydrolases"/>
    <property type="match status" value="1"/>
</dbReference>
<keyword evidence="4" id="KW-1185">Reference proteome</keyword>
<sequence>MPTLRPAVAAAVAAAALVLVACTAPTDDTAAPSTTPSAPTGIVASMRPADRPTCLPEGAAAVTTGPEDDPTLVAFAGSGTRGVVLAPQSDGQVCQWAQQLVRLVEEGYLVATFGWSGDGERSFIDAVDVLRGVGATEVAFVGASKGGMYSAALADELDPVTVVALGPPAEYDGHDARSASSSYTGPLLVIASTEDRSVPALSSKLVSRADDPATFLELSGSAHGVELFTGEHRAQVEQLIDDALASGFGG</sequence>
<evidence type="ECO:0000256" key="1">
    <source>
        <dbReference type="SAM" id="MobiDB-lite"/>
    </source>
</evidence>
<evidence type="ECO:0000313" key="4">
    <source>
        <dbReference type="Proteomes" id="UP001239626"/>
    </source>
</evidence>
<feature type="compositionally biased region" description="Low complexity" evidence="1">
    <location>
        <begin position="27"/>
        <end position="40"/>
    </location>
</feature>
<proteinExistence type="predicted"/>
<organism evidence="3 4">
    <name type="scientific">Cellulomonas humilata</name>
    <dbReference type="NCBI Taxonomy" id="144055"/>
    <lineage>
        <taxon>Bacteria</taxon>
        <taxon>Bacillati</taxon>
        <taxon>Actinomycetota</taxon>
        <taxon>Actinomycetes</taxon>
        <taxon>Micrococcales</taxon>
        <taxon>Cellulomonadaceae</taxon>
        <taxon>Cellulomonas</taxon>
    </lineage>
</organism>
<feature type="region of interest" description="Disordered" evidence="1">
    <location>
        <begin position="27"/>
        <end position="49"/>
    </location>
</feature>
<keyword evidence="2" id="KW-0732">Signal</keyword>